<keyword evidence="3" id="KW-0731">Sigma factor</keyword>
<dbReference type="PANTHER" id="PTHR43133">
    <property type="entry name" value="RNA POLYMERASE ECF-TYPE SIGMA FACTO"/>
    <property type="match status" value="1"/>
</dbReference>
<dbReference type="InterPro" id="IPR013324">
    <property type="entry name" value="RNA_pol_sigma_r3/r4-like"/>
</dbReference>
<dbReference type="InterPro" id="IPR036388">
    <property type="entry name" value="WH-like_DNA-bd_sf"/>
</dbReference>
<dbReference type="InterPro" id="IPR014284">
    <property type="entry name" value="RNA_pol_sigma-70_dom"/>
</dbReference>
<keyword evidence="5" id="KW-0804">Transcription</keyword>
<evidence type="ECO:0000256" key="2">
    <source>
        <dbReference type="ARBA" id="ARBA00023015"/>
    </source>
</evidence>
<organism evidence="6 7">
    <name type="scientific">Enhygromyxa salina</name>
    <dbReference type="NCBI Taxonomy" id="215803"/>
    <lineage>
        <taxon>Bacteria</taxon>
        <taxon>Pseudomonadati</taxon>
        <taxon>Myxococcota</taxon>
        <taxon>Polyangia</taxon>
        <taxon>Nannocystales</taxon>
        <taxon>Nannocystaceae</taxon>
        <taxon>Enhygromyxa</taxon>
    </lineage>
</organism>
<evidence type="ECO:0000313" key="7">
    <source>
        <dbReference type="Proteomes" id="UP000238823"/>
    </source>
</evidence>
<sequence length="188" mass="21699">MALDELLRALQRGEPGAEQHLFRQLRVELLPFFAKRVEASDVDDLTQQTLEIVALELQGFGSTGPASFRSFVFVIAHNRLMNHQKAKRRRPARTRTPLDVWWVRHEWSPEECTTMHERSTLFRAAMAAIKTRYRQALESRLRDEDPRVLAEAEGIDVGTVRTRVHRAIAMVSAEIEARRRTEREGTPT</sequence>
<comment type="caution">
    <text evidence="6">The sequence shown here is derived from an EMBL/GenBank/DDBJ whole genome shotgun (WGS) entry which is preliminary data.</text>
</comment>
<evidence type="ECO:0000256" key="5">
    <source>
        <dbReference type="ARBA" id="ARBA00023163"/>
    </source>
</evidence>
<dbReference type="SUPFAM" id="SSF88946">
    <property type="entry name" value="Sigma2 domain of RNA polymerase sigma factors"/>
    <property type="match status" value="1"/>
</dbReference>
<proteinExistence type="inferred from homology"/>
<dbReference type="EMBL" id="PVNL01000135">
    <property type="protein sequence ID" value="PRP96054.1"/>
    <property type="molecule type" value="Genomic_DNA"/>
</dbReference>
<dbReference type="NCBIfam" id="TIGR02937">
    <property type="entry name" value="sigma70-ECF"/>
    <property type="match status" value="1"/>
</dbReference>
<keyword evidence="2" id="KW-0805">Transcription regulation</keyword>
<reference evidence="6 7" key="1">
    <citation type="submission" date="2018-03" db="EMBL/GenBank/DDBJ databases">
        <title>Draft Genome Sequences of the Obligatory Marine Myxobacteria Enhygromyxa salina SWB007.</title>
        <authorList>
            <person name="Poehlein A."/>
            <person name="Moghaddam J.A."/>
            <person name="Harms H."/>
            <person name="Alanjari M."/>
            <person name="Koenig G.M."/>
            <person name="Daniel R."/>
            <person name="Schaeberle T.F."/>
        </authorList>
    </citation>
    <scope>NUCLEOTIDE SEQUENCE [LARGE SCALE GENOMIC DNA]</scope>
    <source>
        <strain evidence="6 7">SWB007</strain>
    </source>
</reference>
<gene>
    <name evidence="6" type="ORF">ENSA7_68680</name>
</gene>
<evidence type="ECO:0000256" key="4">
    <source>
        <dbReference type="ARBA" id="ARBA00023125"/>
    </source>
</evidence>
<dbReference type="GO" id="GO:0016987">
    <property type="term" value="F:sigma factor activity"/>
    <property type="evidence" value="ECO:0007669"/>
    <property type="project" value="UniProtKB-KW"/>
</dbReference>
<dbReference type="InterPro" id="IPR039425">
    <property type="entry name" value="RNA_pol_sigma-70-like"/>
</dbReference>
<evidence type="ECO:0000256" key="1">
    <source>
        <dbReference type="ARBA" id="ARBA00010641"/>
    </source>
</evidence>
<dbReference type="Gene3D" id="1.10.1740.10">
    <property type="match status" value="1"/>
</dbReference>
<dbReference type="AlphaFoldDB" id="A0A2S9XT86"/>
<dbReference type="RefSeq" id="WP_181234401.1">
    <property type="nucleotide sequence ID" value="NZ_PVNL01000135.1"/>
</dbReference>
<evidence type="ECO:0000313" key="6">
    <source>
        <dbReference type="EMBL" id="PRP96054.1"/>
    </source>
</evidence>
<dbReference type="GO" id="GO:0003677">
    <property type="term" value="F:DNA binding"/>
    <property type="evidence" value="ECO:0007669"/>
    <property type="project" value="UniProtKB-KW"/>
</dbReference>
<keyword evidence="4" id="KW-0238">DNA-binding</keyword>
<dbReference type="PANTHER" id="PTHR43133:SF8">
    <property type="entry name" value="RNA POLYMERASE SIGMA FACTOR HI_1459-RELATED"/>
    <property type="match status" value="1"/>
</dbReference>
<dbReference type="Gene3D" id="1.10.10.10">
    <property type="entry name" value="Winged helix-like DNA-binding domain superfamily/Winged helix DNA-binding domain"/>
    <property type="match status" value="1"/>
</dbReference>
<comment type="similarity">
    <text evidence="1">Belongs to the sigma-70 factor family. ECF subfamily.</text>
</comment>
<dbReference type="InterPro" id="IPR013325">
    <property type="entry name" value="RNA_pol_sigma_r2"/>
</dbReference>
<name>A0A2S9XT86_9BACT</name>
<dbReference type="Proteomes" id="UP000238823">
    <property type="component" value="Unassembled WGS sequence"/>
</dbReference>
<accession>A0A2S9XT86</accession>
<dbReference type="GO" id="GO:0006352">
    <property type="term" value="P:DNA-templated transcription initiation"/>
    <property type="evidence" value="ECO:0007669"/>
    <property type="project" value="InterPro"/>
</dbReference>
<protein>
    <submittedName>
        <fullName evidence="6">RNA polymerase sigma factor RpoE</fullName>
    </submittedName>
</protein>
<evidence type="ECO:0000256" key="3">
    <source>
        <dbReference type="ARBA" id="ARBA00023082"/>
    </source>
</evidence>
<dbReference type="SUPFAM" id="SSF88659">
    <property type="entry name" value="Sigma3 and sigma4 domains of RNA polymerase sigma factors"/>
    <property type="match status" value="1"/>
</dbReference>